<keyword evidence="2" id="KW-0812">Transmembrane</keyword>
<dbReference type="InterPro" id="IPR036737">
    <property type="entry name" value="OmpA-like_sf"/>
</dbReference>
<evidence type="ECO:0000313" key="3">
    <source>
        <dbReference type="EMBL" id="MBT0653891.1"/>
    </source>
</evidence>
<protein>
    <submittedName>
        <fullName evidence="3">DUF748 domain-containing protein</fullName>
    </submittedName>
</protein>
<feature type="transmembrane region" description="Helical" evidence="2">
    <location>
        <begin position="7"/>
        <end position="30"/>
    </location>
</feature>
<dbReference type="RefSeq" id="WP_214175900.1">
    <property type="nucleotide sequence ID" value="NZ_JAHCVK010000006.1"/>
</dbReference>
<accession>A0ABS5SEV1</accession>
<dbReference type="InterPro" id="IPR008023">
    <property type="entry name" value="DUF748"/>
</dbReference>
<dbReference type="PANTHER" id="PTHR30441">
    <property type="entry name" value="DUF748 DOMAIN-CONTAINING PROTEIN"/>
    <property type="match status" value="1"/>
</dbReference>
<evidence type="ECO:0000256" key="1">
    <source>
        <dbReference type="SAM" id="MobiDB-lite"/>
    </source>
</evidence>
<evidence type="ECO:0000256" key="2">
    <source>
        <dbReference type="SAM" id="Phobius"/>
    </source>
</evidence>
<name>A0ABS5SEV1_9BACT</name>
<feature type="region of interest" description="Disordered" evidence="1">
    <location>
        <begin position="332"/>
        <end position="356"/>
    </location>
</feature>
<reference evidence="3 4" key="1">
    <citation type="submission" date="2021-05" db="EMBL/GenBank/DDBJ databases">
        <title>The draft genome of Geobacter luticola JCM 17780.</title>
        <authorList>
            <person name="Xu Z."/>
            <person name="Masuda Y."/>
            <person name="Itoh H."/>
            <person name="Senoo K."/>
        </authorList>
    </citation>
    <scope>NUCLEOTIDE SEQUENCE [LARGE SCALE GENOMIC DNA]</scope>
    <source>
        <strain evidence="3 4">JCM 17780</strain>
    </source>
</reference>
<comment type="caution">
    <text evidence="3">The sequence shown here is derived from an EMBL/GenBank/DDBJ whole genome shotgun (WGS) entry which is preliminary data.</text>
</comment>
<sequence>MSLRRKILIGAVALFIGSLLFAAFILPSILRNLAVEKIEEATGRKASIAKISINPLNLSGRVTDFRLAEKGTSATFVSFSSARVSISPASLVRRALIVSRIEVASPYVNVTRSAANTYNFTDLVTPKKDAPPSKPLQFSLNNIVIKGGSIDFHDQAARTPTHHTVRRMEIAVPFFSTIPYLADRYVAPHFSAMINGAELSASGKLKPLAKTMETSINLKLKDFDLPYYLAYLPVTVPISIGSGKLSTDLELSYQVSARNRPDLGIAGRLELTGLAIKEKTGAPLVALNRLTAQINKAAIFSQNVDLASLELDGTAVHLERSAAGQWNFERLKGKQPAASAPKTPPEKAGTDKDAPKPTVKLKTLKFTNGSMTFNDRLPPGGFRGSLQRVTLSLEDFSTAAGQNARWSFACRSDRNESLEAGGTASVEPVAVAADLKTRGIALGAYYPYLANVLTAPVTGSVDVGGHLAFDTNAGLAIDKLALTGKGLATQFAPKEGIRLNELVVGGGNLSLKEQKATVELIELKGATFQLSREKDGTISPMRLLREPSPGTTTTTAAAPPKGKSPARPFTYLLRKIGGSGIGITFTDRMPKDSPVIDLRRLQFTLANVTGPRFGSIPFTLTSQVGKQGTVRTNGTVVPAPLKLKGNVELKKIALRDFEAYLPENLNLYVADGTIDTRISLALAREQGKGLTGNYAGTLGVRSFYCLDTVESEDLLKWESLQLDDIKGTISPFSLAIREVALNNVYSRIVINKDGTLNLQNLTKKEAAPAPRQASGTEPPAEPAAPAPPAPPPATGEKQVRIGAVTIQEGTLAFSDRHLPGGFATTFYHLGGRVSGLSSEENRFADVDLRGNLENQSPLQITGTLNPLRNDLFADLKVSFTDIDLTPVTPYSGTYLGYTVEKGKLSLDLKYLINKKALSSENRVFIDQFTFGKKVESDRATNLPVRLAVALLKDRKGEIHLDLPVSGRTDDPKFSVWSVVLQMLKNLLVKAATSPLALLSAFGGADDFSSIGFVPGSATLAPAEQEKLLKLAGSLNDRPSINLEISGFVEREKDREGYRTELLNKKLRGEKFLALVKSKQNRPDQSPDNVEVLPEEYSRLLKEVYRKEKFPKPRNVIGLVKDLPDAEMKKLIITNTTVGNEQLETLARDRATTVRNFLLEKGKLPAERLFLKRDDIYKAPAKEGERGSRVEFGANVK</sequence>
<keyword evidence="2" id="KW-1133">Transmembrane helix</keyword>
<feature type="region of interest" description="Disordered" evidence="1">
    <location>
        <begin position="541"/>
        <end position="564"/>
    </location>
</feature>
<organism evidence="3 4">
    <name type="scientific">Geomobilimonas luticola</name>
    <dbReference type="NCBI Taxonomy" id="1114878"/>
    <lineage>
        <taxon>Bacteria</taxon>
        <taxon>Pseudomonadati</taxon>
        <taxon>Thermodesulfobacteriota</taxon>
        <taxon>Desulfuromonadia</taxon>
        <taxon>Geobacterales</taxon>
        <taxon>Geobacteraceae</taxon>
        <taxon>Geomobilimonas</taxon>
    </lineage>
</organism>
<gene>
    <name evidence="3" type="ORF">KI810_12550</name>
</gene>
<keyword evidence="2" id="KW-0472">Membrane</keyword>
<feature type="compositionally biased region" description="Pro residues" evidence="1">
    <location>
        <begin position="779"/>
        <end position="793"/>
    </location>
</feature>
<feature type="region of interest" description="Disordered" evidence="1">
    <location>
        <begin position="764"/>
        <end position="796"/>
    </location>
</feature>
<feature type="compositionally biased region" description="Low complexity" evidence="1">
    <location>
        <begin position="547"/>
        <end position="564"/>
    </location>
</feature>
<dbReference type="EMBL" id="JAHCVK010000006">
    <property type="protein sequence ID" value="MBT0653891.1"/>
    <property type="molecule type" value="Genomic_DNA"/>
</dbReference>
<feature type="compositionally biased region" description="Basic and acidic residues" evidence="1">
    <location>
        <begin position="344"/>
        <end position="355"/>
    </location>
</feature>
<dbReference type="PANTHER" id="PTHR30441:SF8">
    <property type="entry name" value="DUF748 DOMAIN-CONTAINING PROTEIN"/>
    <property type="match status" value="1"/>
</dbReference>
<proteinExistence type="predicted"/>
<dbReference type="Gene3D" id="3.30.1330.60">
    <property type="entry name" value="OmpA-like domain"/>
    <property type="match status" value="1"/>
</dbReference>
<keyword evidence="4" id="KW-1185">Reference proteome</keyword>
<dbReference type="Proteomes" id="UP000756860">
    <property type="component" value="Unassembled WGS sequence"/>
</dbReference>
<dbReference type="Pfam" id="PF05359">
    <property type="entry name" value="DUF748"/>
    <property type="match status" value="2"/>
</dbReference>
<dbReference type="InterPro" id="IPR052894">
    <property type="entry name" value="AsmA-related"/>
</dbReference>
<evidence type="ECO:0000313" key="4">
    <source>
        <dbReference type="Proteomes" id="UP000756860"/>
    </source>
</evidence>